<proteinExistence type="inferred from homology"/>
<comment type="similarity">
    <text evidence="2">Belongs to the cytochrome c oxidase subunit 2 family.</text>
</comment>
<sequence>MTGCPKALHMTKTRNGLVAALSVGGLATFVSTVAAQSEGTSTTNDLIWGLMNELLWVAIPITLLVEAILLYTVWRYRAGKSEAAKPTQENRRLEITWTVTTAIVLLFVGVASYGVLGQQPVTDTGPSEDALEVDVVAERYAWTFNYPEQNVTTGETLVLPVDQKVRLNVTSKDWIHSFHVSGLGLKQDAFPGKSNHLTTTPTKTGSYQLYCAEFCGVGHSAMLGTVEVMEQDDFQDWLDQQSE</sequence>
<dbReference type="SUPFAM" id="SSF49503">
    <property type="entry name" value="Cupredoxins"/>
    <property type="match status" value="1"/>
</dbReference>
<evidence type="ECO:0000256" key="4">
    <source>
        <dbReference type="ARBA" id="ARBA00022448"/>
    </source>
</evidence>
<dbReference type="KEGG" id="hut:Huta_2489"/>
<dbReference type="AlphaFoldDB" id="C7NMV5"/>
<dbReference type="PROSITE" id="PS50999">
    <property type="entry name" value="COX2_TM"/>
    <property type="match status" value="1"/>
</dbReference>
<feature type="domain" description="Cytochrome oxidase subunit II copper A binding" evidence="15">
    <location>
        <begin position="128"/>
        <end position="240"/>
    </location>
</feature>
<dbReference type="NCBIfam" id="TIGR02866">
    <property type="entry name" value="CoxB"/>
    <property type="match status" value="1"/>
</dbReference>
<dbReference type="SUPFAM" id="SSF81464">
    <property type="entry name" value="Cytochrome c oxidase subunit II-like, transmembrane region"/>
    <property type="match status" value="1"/>
</dbReference>
<protein>
    <recommendedName>
        <fullName evidence="3">cytochrome-c oxidase</fullName>
        <ecNumber evidence="3">7.1.1.9</ecNumber>
    </recommendedName>
    <alternativeName>
        <fullName evidence="13">Cytochrome c oxidase polypeptide II</fullName>
    </alternativeName>
</protein>
<evidence type="ECO:0000256" key="5">
    <source>
        <dbReference type="ARBA" id="ARBA00022660"/>
    </source>
</evidence>
<evidence type="ECO:0000256" key="6">
    <source>
        <dbReference type="ARBA" id="ARBA00022692"/>
    </source>
</evidence>
<dbReference type="GO" id="GO:0016491">
    <property type="term" value="F:oxidoreductase activity"/>
    <property type="evidence" value="ECO:0007669"/>
    <property type="project" value="InterPro"/>
</dbReference>
<dbReference type="InterPro" id="IPR045187">
    <property type="entry name" value="CcO_II"/>
</dbReference>
<dbReference type="EC" id="7.1.1.9" evidence="3"/>
<evidence type="ECO:0000313" key="18">
    <source>
        <dbReference type="Proteomes" id="UP000002071"/>
    </source>
</evidence>
<evidence type="ECO:0000313" key="17">
    <source>
        <dbReference type="EMBL" id="ACV12653.1"/>
    </source>
</evidence>
<dbReference type="GO" id="GO:0004129">
    <property type="term" value="F:cytochrome-c oxidase activity"/>
    <property type="evidence" value="ECO:0007669"/>
    <property type="project" value="UniProtKB-EC"/>
</dbReference>
<dbReference type="PRINTS" id="PR01166">
    <property type="entry name" value="CYCOXIDASEII"/>
</dbReference>
<evidence type="ECO:0000256" key="2">
    <source>
        <dbReference type="ARBA" id="ARBA00007866"/>
    </source>
</evidence>
<dbReference type="CDD" id="cd13914">
    <property type="entry name" value="CuRO_HCO_II_like_3"/>
    <property type="match status" value="1"/>
</dbReference>
<dbReference type="InterPro" id="IPR036257">
    <property type="entry name" value="Cyt_c_oxidase_su2_TM_sf"/>
</dbReference>
<keyword evidence="12 14" id="KW-0472">Membrane</keyword>
<dbReference type="EMBL" id="CP001687">
    <property type="protein sequence ID" value="ACV12653.1"/>
    <property type="molecule type" value="Genomic_DNA"/>
</dbReference>
<evidence type="ECO:0000256" key="9">
    <source>
        <dbReference type="ARBA" id="ARBA00022982"/>
    </source>
</evidence>
<feature type="transmembrane region" description="Helical" evidence="14">
    <location>
        <begin position="95"/>
        <end position="116"/>
    </location>
</feature>
<evidence type="ECO:0000256" key="14">
    <source>
        <dbReference type="SAM" id="Phobius"/>
    </source>
</evidence>
<dbReference type="InterPro" id="IPR008972">
    <property type="entry name" value="Cupredoxin"/>
</dbReference>
<keyword evidence="9" id="KW-0249">Electron transport</keyword>
<keyword evidence="10 14" id="KW-1133">Transmembrane helix</keyword>
<accession>C7NMV5</accession>
<dbReference type="PANTHER" id="PTHR22888:SF9">
    <property type="entry name" value="CYTOCHROME C OXIDASE SUBUNIT 2"/>
    <property type="match status" value="1"/>
</dbReference>
<dbReference type="Proteomes" id="UP000002071">
    <property type="component" value="Chromosome"/>
</dbReference>
<dbReference type="Gene3D" id="1.10.287.90">
    <property type="match status" value="1"/>
</dbReference>
<keyword evidence="7" id="KW-0479">Metal-binding</keyword>
<dbReference type="InterPro" id="IPR014222">
    <property type="entry name" value="Cyt_c_oxidase_su2"/>
</dbReference>
<keyword evidence="18" id="KW-1185">Reference proteome</keyword>
<keyword evidence="8" id="KW-1278">Translocase</keyword>
<evidence type="ECO:0000256" key="8">
    <source>
        <dbReference type="ARBA" id="ARBA00022967"/>
    </source>
</evidence>
<comment type="subcellular location">
    <subcellularLocation>
        <location evidence="1">Membrane</location>
        <topology evidence="1">Multi-pass membrane protein</topology>
    </subcellularLocation>
</comment>
<feature type="domain" description="Cytochrome oxidase subunit II transmembrane region profile" evidence="16">
    <location>
        <begin position="26"/>
        <end position="123"/>
    </location>
</feature>
<dbReference type="HOGENOM" id="CLU_036876_4_3_2"/>
<evidence type="ECO:0000259" key="16">
    <source>
        <dbReference type="PROSITE" id="PS50999"/>
    </source>
</evidence>
<evidence type="ECO:0000256" key="10">
    <source>
        <dbReference type="ARBA" id="ARBA00022989"/>
    </source>
</evidence>
<dbReference type="InterPro" id="IPR011759">
    <property type="entry name" value="Cyt_c_oxidase_su2_TM_dom"/>
</dbReference>
<organism evidence="17 18">
    <name type="scientific">Halorhabdus utahensis (strain DSM 12940 / JCM 11049 / AX-2)</name>
    <dbReference type="NCBI Taxonomy" id="519442"/>
    <lineage>
        <taxon>Archaea</taxon>
        <taxon>Methanobacteriati</taxon>
        <taxon>Methanobacteriota</taxon>
        <taxon>Stenosarchaea group</taxon>
        <taxon>Halobacteria</taxon>
        <taxon>Halobacteriales</taxon>
        <taxon>Haloarculaceae</taxon>
        <taxon>Halorhabdus</taxon>
    </lineage>
</organism>
<keyword evidence="4" id="KW-0813">Transport</keyword>
<evidence type="ECO:0000256" key="12">
    <source>
        <dbReference type="ARBA" id="ARBA00023136"/>
    </source>
</evidence>
<dbReference type="GO" id="GO:0042773">
    <property type="term" value="P:ATP synthesis coupled electron transport"/>
    <property type="evidence" value="ECO:0007669"/>
    <property type="project" value="TreeGrafter"/>
</dbReference>
<dbReference type="STRING" id="519442.Huta_2489"/>
<evidence type="ECO:0000256" key="13">
    <source>
        <dbReference type="ARBA" id="ARBA00031389"/>
    </source>
</evidence>
<name>C7NMV5_HALUD</name>
<dbReference type="GO" id="GO:0005507">
    <property type="term" value="F:copper ion binding"/>
    <property type="evidence" value="ECO:0007669"/>
    <property type="project" value="InterPro"/>
</dbReference>
<evidence type="ECO:0000256" key="7">
    <source>
        <dbReference type="ARBA" id="ARBA00022723"/>
    </source>
</evidence>
<dbReference type="InterPro" id="IPR002429">
    <property type="entry name" value="CcO_II-like_C"/>
</dbReference>
<evidence type="ECO:0000256" key="11">
    <source>
        <dbReference type="ARBA" id="ARBA00023008"/>
    </source>
</evidence>
<feature type="transmembrane region" description="Helical" evidence="14">
    <location>
        <begin position="54"/>
        <end position="74"/>
    </location>
</feature>
<keyword evidence="5" id="KW-0679">Respiratory chain</keyword>
<gene>
    <name evidence="17" type="ordered locus">Huta_2489</name>
</gene>
<keyword evidence="11" id="KW-0186">Copper</keyword>
<evidence type="ECO:0000256" key="3">
    <source>
        <dbReference type="ARBA" id="ARBA00012949"/>
    </source>
</evidence>
<evidence type="ECO:0000259" key="15">
    <source>
        <dbReference type="PROSITE" id="PS50857"/>
    </source>
</evidence>
<dbReference type="Pfam" id="PF02790">
    <property type="entry name" value="COX2_TM"/>
    <property type="match status" value="1"/>
</dbReference>
<dbReference type="eggNOG" id="arCOG01235">
    <property type="taxonomic scope" value="Archaea"/>
</dbReference>
<dbReference type="GO" id="GO:0016020">
    <property type="term" value="C:membrane"/>
    <property type="evidence" value="ECO:0007669"/>
    <property type="project" value="UniProtKB-SubCell"/>
</dbReference>
<dbReference type="Pfam" id="PF00116">
    <property type="entry name" value="COX2"/>
    <property type="match status" value="1"/>
</dbReference>
<keyword evidence="6 14" id="KW-0812">Transmembrane</keyword>
<reference evidence="17 18" key="1">
    <citation type="journal article" date="2009" name="Stand. Genomic Sci.">
        <title>Complete genome sequence of Halorhabdus utahensis type strain (AX-2).</title>
        <authorList>
            <person name="Anderson I."/>
            <person name="Tindall B.J."/>
            <person name="Pomrenke H."/>
            <person name="Goker M."/>
            <person name="Lapidus A."/>
            <person name="Nolan M."/>
            <person name="Copeland A."/>
            <person name="Glavina Del Rio T."/>
            <person name="Chen F."/>
            <person name="Tice H."/>
            <person name="Cheng J.F."/>
            <person name="Lucas S."/>
            <person name="Chertkov O."/>
            <person name="Bruce D."/>
            <person name="Brettin T."/>
            <person name="Detter J.C."/>
            <person name="Han C."/>
            <person name="Goodwin L."/>
            <person name="Land M."/>
            <person name="Hauser L."/>
            <person name="Chang Y.J."/>
            <person name="Jeffries C.D."/>
            <person name="Pitluck S."/>
            <person name="Pati A."/>
            <person name="Mavromatis K."/>
            <person name="Ivanova N."/>
            <person name="Ovchinnikova G."/>
            <person name="Chen A."/>
            <person name="Palaniappan K."/>
            <person name="Chain P."/>
            <person name="Rohde M."/>
            <person name="Bristow J."/>
            <person name="Eisen J.A."/>
            <person name="Markowitz V."/>
            <person name="Hugenholtz P."/>
            <person name="Kyrpides N.C."/>
            <person name="Klenk H.P."/>
        </authorList>
    </citation>
    <scope>NUCLEOTIDE SEQUENCE [LARGE SCALE GENOMIC DNA]</scope>
    <source>
        <strain evidence="18">DSM 12940 / JCM 11049 / AX-2</strain>
    </source>
</reference>
<dbReference type="PROSITE" id="PS50857">
    <property type="entry name" value="COX2_CUA"/>
    <property type="match status" value="1"/>
</dbReference>
<dbReference type="PANTHER" id="PTHR22888">
    <property type="entry name" value="CYTOCHROME C OXIDASE, SUBUNIT II"/>
    <property type="match status" value="1"/>
</dbReference>
<evidence type="ECO:0000256" key="1">
    <source>
        <dbReference type="ARBA" id="ARBA00004141"/>
    </source>
</evidence>
<dbReference type="Gene3D" id="2.60.40.420">
    <property type="entry name" value="Cupredoxins - blue copper proteins"/>
    <property type="match status" value="1"/>
</dbReference>